<sequence length="42" mass="4508">MGGASMCLIGPLTQKYQKSTNRNAFAACSKNSQEIANFIDTP</sequence>
<proteinExistence type="predicted"/>
<protein>
    <submittedName>
        <fullName evidence="1">Uncharacterized protein</fullName>
    </submittedName>
</protein>
<accession>A0A0E9PV14</accession>
<dbReference type="EMBL" id="GBXM01100657">
    <property type="protein sequence ID" value="JAH07920.1"/>
    <property type="molecule type" value="Transcribed_RNA"/>
</dbReference>
<evidence type="ECO:0000313" key="1">
    <source>
        <dbReference type="EMBL" id="JAH07920.1"/>
    </source>
</evidence>
<organism evidence="1">
    <name type="scientific">Anguilla anguilla</name>
    <name type="common">European freshwater eel</name>
    <name type="synonym">Muraena anguilla</name>
    <dbReference type="NCBI Taxonomy" id="7936"/>
    <lineage>
        <taxon>Eukaryota</taxon>
        <taxon>Metazoa</taxon>
        <taxon>Chordata</taxon>
        <taxon>Craniata</taxon>
        <taxon>Vertebrata</taxon>
        <taxon>Euteleostomi</taxon>
        <taxon>Actinopterygii</taxon>
        <taxon>Neopterygii</taxon>
        <taxon>Teleostei</taxon>
        <taxon>Anguilliformes</taxon>
        <taxon>Anguillidae</taxon>
        <taxon>Anguilla</taxon>
    </lineage>
</organism>
<reference evidence="1" key="1">
    <citation type="submission" date="2014-11" db="EMBL/GenBank/DDBJ databases">
        <authorList>
            <person name="Amaro Gonzalez C."/>
        </authorList>
    </citation>
    <scope>NUCLEOTIDE SEQUENCE</scope>
</reference>
<reference evidence="1" key="2">
    <citation type="journal article" date="2015" name="Fish Shellfish Immunol.">
        <title>Early steps in the European eel (Anguilla anguilla)-Vibrio vulnificus interaction in the gills: Role of the RtxA13 toxin.</title>
        <authorList>
            <person name="Callol A."/>
            <person name="Pajuelo D."/>
            <person name="Ebbesson L."/>
            <person name="Teles M."/>
            <person name="MacKenzie S."/>
            <person name="Amaro C."/>
        </authorList>
    </citation>
    <scope>NUCLEOTIDE SEQUENCE</scope>
</reference>
<name>A0A0E9PV14_ANGAN</name>
<dbReference type="AlphaFoldDB" id="A0A0E9PV14"/>